<dbReference type="OrthoDB" id="3214926at2"/>
<evidence type="ECO:0008006" key="9">
    <source>
        <dbReference type="Google" id="ProtNLM"/>
    </source>
</evidence>
<dbReference type="RefSeq" id="WP_141278613.1">
    <property type="nucleotide sequence ID" value="NZ_BAAARZ010000019.1"/>
</dbReference>
<feature type="transmembrane region" description="Helical" evidence="6">
    <location>
        <begin position="172"/>
        <end position="194"/>
    </location>
</feature>
<protein>
    <recommendedName>
        <fullName evidence="9">TIGR00374 family protein</fullName>
    </recommendedName>
</protein>
<keyword evidence="2" id="KW-1003">Cell membrane</keyword>
<feature type="transmembrane region" description="Helical" evidence="6">
    <location>
        <begin position="145"/>
        <end position="166"/>
    </location>
</feature>
<evidence type="ECO:0000256" key="6">
    <source>
        <dbReference type="SAM" id="Phobius"/>
    </source>
</evidence>
<organism evidence="7 8">
    <name type="scientific">Pseudonocardia hydrocarbonoxydans</name>
    <dbReference type="NCBI Taxonomy" id="76726"/>
    <lineage>
        <taxon>Bacteria</taxon>
        <taxon>Bacillati</taxon>
        <taxon>Actinomycetota</taxon>
        <taxon>Actinomycetes</taxon>
        <taxon>Pseudonocardiales</taxon>
        <taxon>Pseudonocardiaceae</taxon>
        <taxon>Pseudonocardia</taxon>
    </lineage>
</organism>
<dbReference type="PANTHER" id="PTHR39087:SF2">
    <property type="entry name" value="UPF0104 MEMBRANE PROTEIN MJ1595"/>
    <property type="match status" value="1"/>
</dbReference>
<evidence type="ECO:0000313" key="7">
    <source>
        <dbReference type="EMBL" id="GEC20078.1"/>
    </source>
</evidence>
<keyword evidence="8" id="KW-1185">Reference proteome</keyword>
<evidence type="ECO:0000313" key="8">
    <source>
        <dbReference type="Proteomes" id="UP000320338"/>
    </source>
</evidence>
<evidence type="ECO:0000256" key="3">
    <source>
        <dbReference type="ARBA" id="ARBA00022692"/>
    </source>
</evidence>
<dbReference type="Proteomes" id="UP000320338">
    <property type="component" value="Unassembled WGS sequence"/>
</dbReference>
<feature type="transmembrane region" description="Helical" evidence="6">
    <location>
        <begin position="296"/>
        <end position="313"/>
    </location>
</feature>
<feature type="transmembrane region" description="Helical" evidence="6">
    <location>
        <begin position="59"/>
        <end position="81"/>
    </location>
</feature>
<comment type="subcellular location">
    <subcellularLocation>
        <location evidence="1">Cell membrane</location>
        <topology evidence="1">Multi-pass membrane protein</topology>
    </subcellularLocation>
</comment>
<reference evidence="7 8" key="1">
    <citation type="submission" date="2019-06" db="EMBL/GenBank/DDBJ databases">
        <title>Whole genome shotgun sequence of Pseudonocardia hydrocarbonoxydans NBRC 14498.</title>
        <authorList>
            <person name="Hosoyama A."/>
            <person name="Uohara A."/>
            <person name="Ohji S."/>
            <person name="Ichikawa N."/>
        </authorList>
    </citation>
    <scope>NUCLEOTIDE SEQUENCE [LARGE SCALE GENOMIC DNA]</scope>
    <source>
        <strain evidence="7 8">NBRC 14498</strain>
    </source>
</reference>
<accession>A0A4Y3WNK3</accession>
<evidence type="ECO:0000256" key="5">
    <source>
        <dbReference type="ARBA" id="ARBA00023136"/>
    </source>
</evidence>
<evidence type="ECO:0000256" key="1">
    <source>
        <dbReference type="ARBA" id="ARBA00004651"/>
    </source>
</evidence>
<keyword evidence="4 6" id="KW-1133">Transmembrane helix</keyword>
<comment type="caution">
    <text evidence="7">The sequence shown here is derived from an EMBL/GenBank/DDBJ whole genome shotgun (WGS) entry which is preliminary data.</text>
</comment>
<name>A0A4Y3WNK3_9PSEU</name>
<feature type="transmembrane region" description="Helical" evidence="6">
    <location>
        <begin position="319"/>
        <end position="341"/>
    </location>
</feature>
<dbReference type="NCBIfam" id="TIGR00374">
    <property type="entry name" value="flippase-like domain"/>
    <property type="match status" value="1"/>
</dbReference>
<dbReference type="EMBL" id="BJNG01000017">
    <property type="protein sequence ID" value="GEC20078.1"/>
    <property type="molecule type" value="Genomic_DNA"/>
</dbReference>
<feature type="transmembrane region" description="Helical" evidence="6">
    <location>
        <begin position="272"/>
        <end position="289"/>
    </location>
</feature>
<keyword evidence="3 6" id="KW-0812">Transmembrane</keyword>
<dbReference type="PANTHER" id="PTHR39087">
    <property type="entry name" value="UPF0104 MEMBRANE PROTEIN MJ1595"/>
    <property type="match status" value="1"/>
</dbReference>
<dbReference type="GO" id="GO:0005886">
    <property type="term" value="C:plasma membrane"/>
    <property type="evidence" value="ECO:0007669"/>
    <property type="project" value="UniProtKB-SubCell"/>
</dbReference>
<proteinExistence type="predicted"/>
<gene>
    <name evidence="7" type="ORF">PHY01_23610</name>
</gene>
<feature type="transmembrane region" description="Helical" evidence="6">
    <location>
        <begin position="240"/>
        <end position="266"/>
    </location>
</feature>
<feature type="transmembrane region" description="Helical" evidence="6">
    <location>
        <begin position="27"/>
        <end position="47"/>
    </location>
</feature>
<dbReference type="InterPro" id="IPR022791">
    <property type="entry name" value="L-PG_synthase/AglD"/>
</dbReference>
<dbReference type="Pfam" id="PF03706">
    <property type="entry name" value="LPG_synthase_TM"/>
    <property type="match status" value="1"/>
</dbReference>
<dbReference type="AlphaFoldDB" id="A0A4Y3WNK3"/>
<evidence type="ECO:0000256" key="4">
    <source>
        <dbReference type="ARBA" id="ARBA00022989"/>
    </source>
</evidence>
<keyword evidence="5 6" id="KW-0472">Membrane</keyword>
<evidence type="ECO:0000256" key="2">
    <source>
        <dbReference type="ARBA" id="ARBA00022475"/>
    </source>
</evidence>
<sequence>MLGSGARDPADPVVAGPVPVHRRWTRWAIGSAVLLVVVAYGVAPLVGDAPAVVEAARSIGPWWFLPGLVLEGASILAYGCYTRSLLDPGARPRLWRLTLVDLTTWGAQHVVPGGPAGTAALRFRLLRAEGVPEPDAVLLAGGQGVASALVLHAMLWVALALTALLPGAARPAALGALAGTLALLDLAVVAAVAARPGGRTSRRLRRLVSRVPGVDGDRLDRDLRAMVRQLHRIVRDPRRAAVSVGWAAANWLLDALALLAFVVLLAGPVDPLGVFVGFGLAAALAVLPLTPGGVGIVEGVLVPMLVVVGVPGPEALVAVLGWRVVGFWLPIPAAATAWLSLRIGRRR</sequence>